<accession>A0A170ZCP4</accession>
<keyword evidence="10 13" id="KW-1133">Transmembrane helix</keyword>
<evidence type="ECO:0000256" key="12">
    <source>
        <dbReference type="ARBA" id="ARBA00023136"/>
    </source>
</evidence>
<keyword evidence="4" id="KW-1003">Cell membrane</keyword>
<evidence type="ECO:0000313" key="16">
    <source>
        <dbReference type="Proteomes" id="UP000076586"/>
    </source>
</evidence>
<evidence type="ECO:0000256" key="5">
    <source>
        <dbReference type="ARBA" id="ARBA00022670"/>
    </source>
</evidence>
<dbReference type="EMBL" id="BDCR01000002">
    <property type="protein sequence ID" value="GAT62531.1"/>
    <property type="molecule type" value="Genomic_DNA"/>
</dbReference>
<dbReference type="InterPro" id="IPR008915">
    <property type="entry name" value="Peptidase_M50"/>
</dbReference>
<dbReference type="AlphaFoldDB" id="A0A170ZCP4"/>
<feature type="transmembrane region" description="Helical" evidence="13">
    <location>
        <begin position="52"/>
        <end position="71"/>
    </location>
</feature>
<evidence type="ECO:0000313" key="15">
    <source>
        <dbReference type="EMBL" id="GAT62531.1"/>
    </source>
</evidence>
<keyword evidence="11" id="KW-0482">Metalloprotease</keyword>
<evidence type="ECO:0000256" key="7">
    <source>
        <dbReference type="ARBA" id="ARBA00022723"/>
    </source>
</evidence>
<gene>
    <name evidence="15" type="ORF">PJIAN_290</name>
</gene>
<comment type="cofactor">
    <cofactor evidence="1">
        <name>Zn(2+)</name>
        <dbReference type="ChEBI" id="CHEBI:29105"/>
    </cofactor>
</comment>
<evidence type="ECO:0000259" key="14">
    <source>
        <dbReference type="Pfam" id="PF02163"/>
    </source>
</evidence>
<feature type="domain" description="Peptidase M50" evidence="14">
    <location>
        <begin position="121"/>
        <end position="162"/>
    </location>
</feature>
<dbReference type="GO" id="GO:0008237">
    <property type="term" value="F:metallopeptidase activity"/>
    <property type="evidence" value="ECO:0007669"/>
    <property type="project" value="UniProtKB-KW"/>
</dbReference>
<evidence type="ECO:0000256" key="11">
    <source>
        <dbReference type="ARBA" id="ARBA00023049"/>
    </source>
</evidence>
<reference evidence="16" key="2">
    <citation type="journal article" date="2017" name="Genome Announc.">
        <title>Draft genome sequence of Paludibacter jiangxiensis NM7(T), a propionate-producing fermentative bacterium.</title>
        <authorList>
            <person name="Qiu Y.-L."/>
            <person name="Tourlousse D.M."/>
            <person name="Matsuura N."/>
            <person name="Ohashi A."/>
            <person name="Sekiguchi Y."/>
        </authorList>
    </citation>
    <scope>NUCLEOTIDE SEQUENCE [LARGE SCALE GENOMIC DNA]</scope>
    <source>
        <strain evidence="16">NM7</strain>
    </source>
</reference>
<organism evidence="15 16">
    <name type="scientific">Paludibacter jiangxiensis</name>
    <dbReference type="NCBI Taxonomy" id="681398"/>
    <lineage>
        <taxon>Bacteria</taxon>
        <taxon>Pseudomonadati</taxon>
        <taxon>Bacteroidota</taxon>
        <taxon>Bacteroidia</taxon>
        <taxon>Bacteroidales</taxon>
        <taxon>Paludibacteraceae</taxon>
        <taxon>Paludibacter</taxon>
    </lineage>
</organism>
<dbReference type="GO" id="GO:0005886">
    <property type="term" value="C:plasma membrane"/>
    <property type="evidence" value="ECO:0007669"/>
    <property type="project" value="UniProtKB-SubCell"/>
</dbReference>
<evidence type="ECO:0000256" key="13">
    <source>
        <dbReference type="SAM" id="Phobius"/>
    </source>
</evidence>
<evidence type="ECO:0000256" key="8">
    <source>
        <dbReference type="ARBA" id="ARBA00022801"/>
    </source>
</evidence>
<keyword evidence="16" id="KW-1185">Reference proteome</keyword>
<dbReference type="Pfam" id="PF02163">
    <property type="entry name" value="Peptidase_M50"/>
    <property type="match status" value="1"/>
</dbReference>
<evidence type="ECO:0000256" key="6">
    <source>
        <dbReference type="ARBA" id="ARBA00022692"/>
    </source>
</evidence>
<comment type="caution">
    <text evidence="15">The sequence shown here is derived from an EMBL/GenBank/DDBJ whole genome shotgun (WGS) entry which is preliminary data.</text>
</comment>
<evidence type="ECO:0000256" key="1">
    <source>
        <dbReference type="ARBA" id="ARBA00001947"/>
    </source>
</evidence>
<keyword evidence="6 13" id="KW-0812">Transmembrane</keyword>
<evidence type="ECO:0000256" key="3">
    <source>
        <dbReference type="ARBA" id="ARBA00007931"/>
    </source>
</evidence>
<dbReference type="PANTHER" id="PTHR35864:SF1">
    <property type="entry name" value="ZINC METALLOPROTEASE YWHC-RELATED"/>
    <property type="match status" value="1"/>
</dbReference>
<dbReference type="GO" id="GO:0046872">
    <property type="term" value="F:metal ion binding"/>
    <property type="evidence" value="ECO:0007669"/>
    <property type="project" value="UniProtKB-KW"/>
</dbReference>
<feature type="transmembrane region" description="Helical" evidence="13">
    <location>
        <begin position="120"/>
        <end position="143"/>
    </location>
</feature>
<evidence type="ECO:0000256" key="10">
    <source>
        <dbReference type="ARBA" id="ARBA00022989"/>
    </source>
</evidence>
<dbReference type="Proteomes" id="UP000076586">
    <property type="component" value="Unassembled WGS sequence"/>
</dbReference>
<dbReference type="OrthoDB" id="9800627at2"/>
<protein>
    <submittedName>
        <fullName evidence="15">Zn-dependent protease</fullName>
    </submittedName>
</protein>
<evidence type="ECO:0000256" key="2">
    <source>
        <dbReference type="ARBA" id="ARBA00004651"/>
    </source>
</evidence>
<comment type="similarity">
    <text evidence="3">Belongs to the peptidase M50B family.</text>
</comment>
<keyword evidence="9" id="KW-0862">Zinc</keyword>
<dbReference type="CDD" id="cd06158">
    <property type="entry name" value="S2P-M50_like_1"/>
    <property type="match status" value="1"/>
</dbReference>
<reference evidence="16" key="1">
    <citation type="submission" date="2016-04" db="EMBL/GenBank/DDBJ databases">
        <title>Draft genome sequence of Paludibacter jiangxiensis strain NM7.</title>
        <authorList>
            <person name="Qiu Y."/>
            <person name="Matsuura N."/>
            <person name="Ohashi A."/>
            <person name="Tourlousse M.D."/>
            <person name="Sekiguchi Y."/>
        </authorList>
    </citation>
    <scope>NUCLEOTIDE SEQUENCE [LARGE SCALE GENOMIC DNA]</scope>
    <source>
        <strain evidence="16">NM7</strain>
    </source>
</reference>
<name>A0A170ZCP4_9BACT</name>
<evidence type="ECO:0000256" key="9">
    <source>
        <dbReference type="ARBA" id="ARBA00022833"/>
    </source>
</evidence>
<dbReference type="STRING" id="681398.PJIAN_290"/>
<proteinExistence type="inferred from homology"/>
<dbReference type="GO" id="GO:0006508">
    <property type="term" value="P:proteolysis"/>
    <property type="evidence" value="ECO:0007669"/>
    <property type="project" value="UniProtKB-KW"/>
</dbReference>
<feature type="transmembrane region" description="Helical" evidence="13">
    <location>
        <begin position="164"/>
        <end position="183"/>
    </location>
</feature>
<dbReference type="RefSeq" id="WP_068702929.1">
    <property type="nucleotide sequence ID" value="NZ_BDCR01000002.1"/>
</dbReference>
<dbReference type="PANTHER" id="PTHR35864">
    <property type="entry name" value="ZINC METALLOPROTEASE MJ0611-RELATED"/>
    <property type="match status" value="1"/>
</dbReference>
<keyword evidence="7" id="KW-0479">Metal-binding</keyword>
<feature type="transmembrane region" description="Helical" evidence="13">
    <location>
        <begin position="92"/>
        <end position="114"/>
    </location>
</feature>
<dbReference type="InterPro" id="IPR044537">
    <property type="entry name" value="Rip2-like"/>
</dbReference>
<comment type="subcellular location">
    <subcellularLocation>
        <location evidence="2">Cell membrane</location>
        <topology evidence="2">Multi-pass membrane protein</topology>
    </subcellularLocation>
</comment>
<dbReference type="InterPro" id="IPR052348">
    <property type="entry name" value="Metallopeptidase_M50B"/>
</dbReference>
<keyword evidence="8" id="KW-0378">Hydrolase</keyword>
<keyword evidence="12 13" id="KW-0472">Membrane</keyword>
<keyword evidence="5 15" id="KW-0645">Protease</keyword>
<sequence length="212" mass="23883">MELSETVKIIPAAIIGLTIHEFAHAYTAYRLGDSTAKDDGRISLNPLRHIDWMGFFLIIFAGFGWAKPVSFNPDNLKHKHRDEILISIAGPLSNFLLALLLLIVARILFVYPYFNATETGIAVINLIVLSGIINFGLFVFNLIPLPPLDGSHVYLTFLKDINPTLMMNLYKWGTAALLGIILLENYAHLNILHLSQIINHITVFFLRLLDFQ</sequence>
<evidence type="ECO:0000256" key="4">
    <source>
        <dbReference type="ARBA" id="ARBA00022475"/>
    </source>
</evidence>